<name>A0A1Y1S665_9MICR</name>
<dbReference type="Proteomes" id="UP000192639">
    <property type="component" value="Unassembled WGS sequence"/>
</dbReference>
<dbReference type="InterPro" id="IPR011012">
    <property type="entry name" value="Longin-like_dom_sf"/>
</dbReference>
<dbReference type="Gene3D" id="3.30.450.60">
    <property type="match status" value="1"/>
</dbReference>
<keyword evidence="3" id="KW-1185">Reference proteome</keyword>
<feature type="domain" description="AP complex mu/sigma subunit" evidence="1">
    <location>
        <begin position="33"/>
        <end position="127"/>
    </location>
</feature>
<evidence type="ECO:0000259" key="1">
    <source>
        <dbReference type="Pfam" id="PF01217"/>
    </source>
</evidence>
<dbReference type="EMBL" id="LWDP01000040">
    <property type="protein sequence ID" value="ORD93909.1"/>
    <property type="molecule type" value="Genomic_DNA"/>
</dbReference>
<evidence type="ECO:0000313" key="3">
    <source>
        <dbReference type="Proteomes" id="UP000192639"/>
    </source>
</evidence>
<organism evidence="2 3">
    <name type="scientific">Enterospora canceri</name>
    <dbReference type="NCBI Taxonomy" id="1081671"/>
    <lineage>
        <taxon>Eukaryota</taxon>
        <taxon>Fungi</taxon>
        <taxon>Fungi incertae sedis</taxon>
        <taxon>Microsporidia</taxon>
        <taxon>Enterocytozoonidae</taxon>
        <taxon>Enterospora</taxon>
    </lineage>
</organism>
<dbReference type="Pfam" id="PF01217">
    <property type="entry name" value="Clat_adaptor_s"/>
    <property type="match status" value="1"/>
</dbReference>
<comment type="caution">
    <text evidence="2">The sequence shown here is derived from an EMBL/GenBank/DDBJ whole genome shotgun (WGS) entry which is preliminary data.</text>
</comment>
<dbReference type="SUPFAM" id="SSF64356">
    <property type="entry name" value="SNARE-like"/>
    <property type="match status" value="1"/>
</dbReference>
<dbReference type="OrthoDB" id="2186857at2759"/>
<evidence type="ECO:0000313" key="2">
    <source>
        <dbReference type="EMBL" id="ORD93909.1"/>
    </source>
</evidence>
<sequence length="129" mass="14595">MIDLVEFFTPENKRLLLREYSIYKLDSSVKKKIVEQKGGNFVYSGDKVIAFKKFDNVCACIVGEDEDAMFLLNVLNIIMQHFEKCFGSVTESSLLYNFAMSQQIVDACLLDGVVVDLNEPVILNEINGL</sequence>
<dbReference type="AlphaFoldDB" id="A0A1Y1S665"/>
<protein>
    <recommendedName>
        <fullName evidence="1">AP complex mu/sigma subunit domain-containing protein</fullName>
    </recommendedName>
</protein>
<accession>A0A1Y1S665</accession>
<proteinExistence type="predicted"/>
<dbReference type="InterPro" id="IPR022775">
    <property type="entry name" value="AP_mu_sigma_su"/>
</dbReference>
<reference evidence="2 3" key="1">
    <citation type="journal article" date="2017" name="Environ. Microbiol.">
        <title>Decay of the glycolytic pathway and adaptation to intranuclear parasitism within Enterocytozoonidae microsporidia.</title>
        <authorList>
            <person name="Wiredu Boakye D."/>
            <person name="Jaroenlak P."/>
            <person name="Prachumwat A."/>
            <person name="Williams T.A."/>
            <person name="Bateman K.S."/>
            <person name="Itsathitphaisarn O."/>
            <person name="Sritunyalucksana K."/>
            <person name="Paszkiewicz K.H."/>
            <person name="Moore K.A."/>
            <person name="Stentiford G.D."/>
            <person name="Williams B.A."/>
        </authorList>
    </citation>
    <scope>NUCLEOTIDE SEQUENCE [LARGE SCALE GENOMIC DNA]</scope>
    <source>
        <strain evidence="2 3">GB1</strain>
    </source>
</reference>
<gene>
    <name evidence="2" type="ORF">ECANGB1_1385</name>
</gene>
<dbReference type="VEuPathDB" id="MicrosporidiaDB:ECANGB1_1385"/>